<organism evidence="2 3">
    <name type="scientific">Paraferrimonas haliotis</name>
    <dbReference type="NCBI Taxonomy" id="2013866"/>
    <lineage>
        <taxon>Bacteria</taxon>
        <taxon>Pseudomonadati</taxon>
        <taxon>Pseudomonadota</taxon>
        <taxon>Gammaproteobacteria</taxon>
        <taxon>Alteromonadales</taxon>
        <taxon>Ferrimonadaceae</taxon>
        <taxon>Paraferrimonas</taxon>
    </lineage>
</organism>
<reference evidence="2 3" key="1">
    <citation type="journal article" date="2014" name="Int. J. Syst. Evol. Microbiol.">
        <title>Complete genome sequence of Corynebacterium casei LMG S-19264T (=DSM 44701T), isolated from a smear-ripened cheese.</title>
        <authorList>
            <consortium name="US DOE Joint Genome Institute (JGI-PGF)"/>
            <person name="Walter F."/>
            <person name="Albersmeier A."/>
            <person name="Kalinowski J."/>
            <person name="Ruckert C."/>
        </authorList>
    </citation>
    <scope>NUCLEOTIDE SEQUENCE [LARGE SCALE GENOMIC DNA]</scope>
    <source>
        <strain evidence="2 3">NBRC 112785</strain>
    </source>
</reference>
<protein>
    <submittedName>
        <fullName evidence="2">Uncharacterized protein</fullName>
    </submittedName>
</protein>
<accession>A0AA37WYC8</accession>
<comment type="caution">
    <text evidence="2">The sequence shown here is derived from an EMBL/GenBank/DDBJ whole genome shotgun (WGS) entry which is preliminary data.</text>
</comment>
<sequence>MLVQQLDEYGKVLKTKAFPIKVDQTAKLSASGNSKNSGEQFQATTSSSNGAGTIKVSDPFINYTATEVVVVIFIYYYDSDGNLIDVETKVSRFPRTDIMPPPDI</sequence>
<feature type="region of interest" description="Disordered" evidence="1">
    <location>
        <begin position="29"/>
        <end position="51"/>
    </location>
</feature>
<evidence type="ECO:0000313" key="3">
    <source>
        <dbReference type="Proteomes" id="UP001157439"/>
    </source>
</evidence>
<dbReference type="AlphaFoldDB" id="A0AA37WYC8"/>
<evidence type="ECO:0000256" key="1">
    <source>
        <dbReference type="SAM" id="MobiDB-lite"/>
    </source>
</evidence>
<dbReference type="Proteomes" id="UP001157439">
    <property type="component" value="Unassembled WGS sequence"/>
</dbReference>
<proteinExistence type="predicted"/>
<gene>
    <name evidence="2" type="ORF">GCM10007894_16520</name>
</gene>
<name>A0AA37WYC8_9GAMM</name>
<dbReference type="EMBL" id="BSPO01000003">
    <property type="protein sequence ID" value="GLS83675.1"/>
    <property type="molecule type" value="Genomic_DNA"/>
</dbReference>
<keyword evidence="3" id="KW-1185">Reference proteome</keyword>
<evidence type="ECO:0000313" key="2">
    <source>
        <dbReference type="EMBL" id="GLS83675.1"/>
    </source>
</evidence>